<reference evidence="1 2" key="1">
    <citation type="submission" date="2015-09" db="EMBL/GenBank/DDBJ databases">
        <authorList>
            <consortium name="Pathogen Informatics"/>
        </authorList>
    </citation>
    <scope>NUCLEOTIDE SEQUENCE [LARGE SCALE GENOMIC DNA]</scope>
    <source>
        <strain evidence="1 2">2789STDY5608850</strain>
    </source>
</reference>
<name>A0A174MUX3_9FIRM</name>
<evidence type="ECO:0000313" key="1">
    <source>
        <dbReference type="EMBL" id="CUP38901.1"/>
    </source>
</evidence>
<dbReference type="AlphaFoldDB" id="A0A174MUX3"/>
<dbReference type="Proteomes" id="UP000095651">
    <property type="component" value="Unassembled WGS sequence"/>
</dbReference>
<proteinExistence type="predicted"/>
<accession>A0A174MUX3</accession>
<dbReference type="EMBL" id="CYZE01000028">
    <property type="protein sequence ID" value="CUP38901.1"/>
    <property type="molecule type" value="Genomic_DNA"/>
</dbReference>
<organism evidence="1 2">
    <name type="scientific">Hungatella hathewayi</name>
    <dbReference type="NCBI Taxonomy" id="154046"/>
    <lineage>
        <taxon>Bacteria</taxon>
        <taxon>Bacillati</taxon>
        <taxon>Bacillota</taxon>
        <taxon>Clostridia</taxon>
        <taxon>Lachnospirales</taxon>
        <taxon>Lachnospiraceae</taxon>
        <taxon>Hungatella</taxon>
    </lineage>
</organism>
<sequence length="139" mass="15523">MAFIINDPPSFTTNIEQWDRETLADGSEMAKVIEKLLNNEIYNKAQNERQDHVTPVTLTVSGWTGNGNPYKQEISVEGLTEEMEPSVMKGIPENATTDFIKDYNKAFSLIYYGKSANGKAVFQAYKKPTVDILIGLKGV</sequence>
<gene>
    <name evidence="1" type="ORF">ERS852407_05791</name>
</gene>
<dbReference type="RefSeq" id="WP_055660466.1">
    <property type="nucleotide sequence ID" value="NZ_CABIXC010000028.1"/>
</dbReference>
<evidence type="ECO:0000313" key="2">
    <source>
        <dbReference type="Proteomes" id="UP000095651"/>
    </source>
</evidence>
<protein>
    <submittedName>
        <fullName evidence="1">Uncharacterized protein</fullName>
    </submittedName>
</protein>